<dbReference type="Proteomes" id="UP000029085">
    <property type="component" value="Unassembled WGS sequence"/>
</dbReference>
<evidence type="ECO:0000256" key="3">
    <source>
        <dbReference type="SAM" id="Coils"/>
    </source>
</evidence>
<evidence type="ECO:0000256" key="4">
    <source>
        <dbReference type="SAM" id="SignalP"/>
    </source>
</evidence>
<name>A0A087MK39_9GAMM</name>
<comment type="subcellular location">
    <subcellularLocation>
        <location evidence="1">Cell envelope</location>
    </subcellularLocation>
</comment>
<reference evidence="5 6" key="2">
    <citation type="journal article" date="2015" name="Stand. Genomic Sci.">
        <title>High quality draft genomic sequence of Arenimonas donghaensis DSM 18148(T).</title>
        <authorList>
            <person name="Chen F."/>
            <person name="Wang H."/>
            <person name="Cao Y."/>
            <person name="Li X."/>
            <person name="Wang G."/>
        </authorList>
    </citation>
    <scope>NUCLEOTIDE SEQUENCE [LARGE SCALE GENOMIC DNA]</scope>
    <source>
        <strain evidence="5 6">HO3-R19</strain>
    </source>
</reference>
<dbReference type="GO" id="GO:0030313">
    <property type="term" value="C:cell envelope"/>
    <property type="evidence" value="ECO:0007669"/>
    <property type="project" value="UniProtKB-SubCell"/>
</dbReference>
<dbReference type="Gene3D" id="2.40.30.170">
    <property type="match status" value="1"/>
</dbReference>
<feature type="signal peptide" evidence="4">
    <location>
        <begin position="1"/>
        <end position="19"/>
    </location>
</feature>
<dbReference type="AlphaFoldDB" id="A0A087MK39"/>
<dbReference type="PATRIC" id="fig|1121014.3.peg.839"/>
<feature type="coiled-coil region" evidence="3">
    <location>
        <begin position="148"/>
        <end position="194"/>
    </location>
</feature>
<dbReference type="InterPro" id="IPR050465">
    <property type="entry name" value="UPF0194_transport"/>
</dbReference>
<gene>
    <name evidence="5" type="ORF">N788_10405</name>
</gene>
<dbReference type="RefSeq" id="WP_034221440.1">
    <property type="nucleotide sequence ID" value="NZ_AVCJ01000005.1"/>
</dbReference>
<dbReference type="OrthoDB" id="7265739at2"/>
<evidence type="ECO:0000256" key="2">
    <source>
        <dbReference type="ARBA" id="ARBA00023054"/>
    </source>
</evidence>
<comment type="caution">
    <text evidence="5">The sequence shown here is derived from an EMBL/GenBank/DDBJ whole genome shotgun (WGS) entry which is preliminary data.</text>
</comment>
<dbReference type="PANTHER" id="PTHR32347">
    <property type="entry name" value="EFFLUX SYSTEM COMPONENT YKNX-RELATED"/>
    <property type="match status" value="1"/>
</dbReference>
<dbReference type="STRING" id="1121014.N788_10405"/>
<evidence type="ECO:0000256" key="1">
    <source>
        <dbReference type="ARBA" id="ARBA00004196"/>
    </source>
</evidence>
<dbReference type="EMBL" id="AVCJ01000005">
    <property type="protein sequence ID" value="KFL37242.1"/>
    <property type="molecule type" value="Genomic_DNA"/>
</dbReference>
<keyword evidence="2 3" id="KW-0175">Coiled coil</keyword>
<organism evidence="5 6">
    <name type="scientific">Arenimonas donghaensis DSM 18148 = HO3-R19</name>
    <dbReference type="NCBI Taxonomy" id="1121014"/>
    <lineage>
        <taxon>Bacteria</taxon>
        <taxon>Pseudomonadati</taxon>
        <taxon>Pseudomonadota</taxon>
        <taxon>Gammaproteobacteria</taxon>
        <taxon>Lysobacterales</taxon>
        <taxon>Lysobacteraceae</taxon>
        <taxon>Arenimonas</taxon>
    </lineage>
</organism>
<keyword evidence="6" id="KW-1185">Reference proteome</keyword>
<accession>A0A087MK39</accession>
<evidence type="ECO:0000313" key="5">
    <source>
        <dbReference type="EMBL" id="KFL37242.1"/>
    </source>
</evidence>
<sequence>MNRTCLLLLALLSPLAATADTLQLEGEIAALDSATIAPPSVPGVWNFQITALATDGSTIKAGTPIVTFDGTDLQRRLVEAQGQLKQKQSEQATLLLNLAERERTDRLATAEQVANLQKAERKADQPAELVRSVDYRKLVIEREQAARRNALMQRKEVLAQRLREAERDLVASDVARAQSDVDELTRALAQLTVVAPRDGVVVVKSNWRGERYEVGSQVFMGQSVAEMPDPGTLVVRATVAERDMLRVEQGQAARIRLQGGAGQRLQGTVADLGRAVRSKSRLAPVPVLDVLVHLQGDTRGLKTGMPVVVEVDVPAVGTGVAP</sequence>
<dbReference type="PANTHER" id="PTHR32347:SF23">
    <property type="entry name" value="BLL5650 PROTEIN"/>
    <property type="match status" value="1"/>
</dbReference>
<proteinExistence type="predicted"/>
<reference evidence="6" key="1">
    <citation type="submission" date="2013-08" db="EMBL/GenBank/DDBJ databases">
        <title>Genome sequencing of Arenimonas donghaensis.</title>
        <authorList>
            <person name="Chen F."/>
            <person name="Wang G."/>
        </authorList>
    </citation>
    <scope>NUCLEOTIDE SEQUENCE [LARGE SCALE GENOMIC DNA]</scope>
    <source>
        <strain evidence="6">HO3-R19</strain>
    </source>
</reference>
<evidence type="ECO:0000313" key="6">
    <source>
        <dbReference type="Proteomes" id="UP000029085"/>
    </source>
</evidence>
<evidence type="ECO:0008006" key="7">
    <source>
        <dbReference type="Google" id="ProtNLM"/>
    </source>
</evidence>
<protein>
    <recommendedName>
        <fullName evidence="7">RND efflux pump membrane fusion protein barrel-sandwich domain-containing protein</fullName>
    </recommendedName>
</protein>
<keyword evidence="4" id="KW-0732">Signal</keyword>
<feature type="chain" id="PRO_5001826324" description="RND efflux pump membrane fusion protein barrel-sandwich domain-containing protein" evidence="4">
    <location>
        <begin position="20"/>
        <end position="322"/>
    </location>
</feature>